<accession>A0A938WQE7</accession>
<reference evidence="2" key="1">
    <citation type="submission" date="2020-08" db="EMBL/GenBank/DDBJ databases">
        <authorList>
            <person name="Cejkova D."/>
            <person name="Kubasova T."/>
            <person name="Jahodarova E."/>
            <person name="Rychlik I."/>
        </authorList>
    </citation>
    <scope>NUCLEOTIDE SEQUENCE</scope>
    <source>
        <strain evidence="2">An824</strain>
    </source>
</reference>
<gene>
    <name evidence="2" type="ORF">H6A34_02485</name>
</gene>
<feature type="transmembrane region" description="Helical" evidence="1">
    <location>
        <begin position="114"/>
        <end position="133"/>
    </location>
</feature>
<organism evidence="2 3">
    <name type="scientific">Marseilla massiliensis</name>
    <dbReference type="NCBI Taxonomy" id="1841864"/>
    <lineage>
        <taxon>Bacteria</taxon>
        <taxon>Pseudomonadati</taxon>
        <taxon>Bacteroidota</taxon>
        <taxon>Bacteroidia</taxon>
        <taxon>Bacteroidales</taxon>
        <taxon>Prevotellaceae</taxon>
        <taxon>Marseilla</taxon>
    </lineage>
</organism>
<comment type="caution">
    <text evidence="2">The sequence shown here is derived from an EMBL/GenBank/DDBJ whole genome shotgun (WGS) entry which is preliminary data.</text>
</comment>
<reference evidence="2" key="2">
    <citation type="journal article" date="2021" name="Sci. Rep.">
        <title>The distribution of antibiotic resistance genes in chicken gut microbiota commensals.</title>
        <authorList>
            <person name="Juricova H."/>
            <person name="Matiasovicova J."/>
            <person name="Kubasova T."/>
            <person name="Cejkova D."/>
            <person name="Rychlik I."/>
        </authorList>
    </citation>
    <scope>NUCLEOTIDE SEQUENCE</scope>
    <source>
        <strain evidence="2">An824</strain>
    </source>
</reference>
<sequence>MENEKLNERESLRLISDMIERSRKAEISRLNFVTLYGVMGLVLTVLEWIGTPEWVKGLWIVVPVVAYGVPYVHEKMWRKPMTIVGRIVRQGWKYFAWLAIISAVYGVFDAPRLILALMVLPLSCALFMLSGMFKDKSVLVMAYWGMVWSVMTFADTAAMRSSRISCFCLFFAVCIMCGFDIAKKKN</sequence>
<evidence type="ECO:0000313" key="3">
    <source>
        <dbReference type="Proteomes" id="UP000706891"/>
    </source>
</evidence>
<keyword evidence="1" id="KW-0472">Membrane</keyword>
<keyword evidence="1" id="KW-0812">Transmembrane</keyword>
<dbReference type="Proteomes" id="UP000706891">
    <property type="component" value="Unassembled WGS sequence"/>
</dbReference>
<protein>
    <submittedName>
        <fullName evidence="2">Uncharacterized protein</fullName>
    </submittedName>
</protein>
<feature type="transmembrane region" description="Helical" evidence="1">
    <location>
        <begin position="164"/>
        <end position="182"/>
    </location>
</feature>
<dbReference type="EMBL" id="JACJJG010000006">
    <property type="protein sequence ID" value="MBM6672751.1"/>
    <property type="molecule type" value="Genomic_DNA"/>
</dbReference>
<dbReference type="RefSeq" id="WP_205103263.1">
    <property type="nucleotide sequence ID" value="NZ_JACJJG010000006.1"/>
</dbReference>
<keyword evidence="3" id="KW-1185">Reference proteome</keyword>
<feature type="transmembrane region" description="Helical" evidence="1">
    <location>
        <begin position="140"/>
        <end position="158"/>
    </location>
</feature>
<name>A0A938WQE7_9BACT</name>
<feature type="transmembrane region" description="Helical" evidence="1">
    <location>
        <begin position="55"/>
        <end position="72"/>
    </location>
</feature>
<feature type="transmembrane region" description="Helical" evidence="1">
    <location>
        <begin position="92"/>
        <end position="108"/>
    </location>
</feature>
<dbReference type="AlphaFoldDB" id="A0A938WQE7"/>
<evidence type="ECO:0000313" key="2">
    <source>
        <dbReference type="EMBL" id="MBM6672751.1"/>
    </source>
</evidence>
<evidence type="ECO:0000256" key="1">
    <source>
        <dbReference type="SAM" id="Phobius"/>
    </source>
</evidence>
<feature type="transmembrane region" description="Helical" evidence="1">
    <location>
        <begin position="30"/>
        <end position="49"/>
    </location>
</feature>
<proteinExistence type="predicted"/>
<keyword evidence="1" id="KW-1133">Transmembrane helix</keyword>